<sequence length="268" mass="30877">MVLSPSADVRGAGCRQHWVQSCSYSPSMSPSTKKRLKSKVASKMQDEKLQDKINQPVGKVIERNRLKTVLKNLSLLKLFKSSNSRIQELHRLARRCWYSVLRVPQILQISARDNDVCKKVKEKNAELQEVRALEKKPDYKKAESIKEPKQKTSKQWKLKRGSKGTPAAVTRRKTQKKSKVSKTSKSRGSRTRAQKRKAYVKKPRVVFLKTYHHSLPMGDMKPLDITDQLVWFEGLPTRIHIPGRRIMCRSSALRCFKRSCTRFCSASL</sequence>
<dbReference type="PANTHER" id="PTHR15562:SF0">
    <property type="entry name" value="TP53-TARGET GENE 5 PROTEIN"/>
    <property type="match status" value="1"/>
</dbReference>
<dbReference type="RGD" id="1561934">
    <property type="gene designation" value="Tp53tg5"/>
</dbReference>
<dbReference type="InterPro" id="IPR029290">
    <property type="entry name" value="TP53TG5"/>
</dbReference>
<dbReference type="Pfam" id="PF15331">
    <property type="entry name" value="TP53IP5"/>
    <property type="match status" value="1"/>
</dbReference>
<evidence type="ECO:0000313" key="3">
    <source>
        <dbReference type="RGD" id="1561934"/>
    </source>
</evidence>
<evidence type="ECO:0000256" key="1">
    <source>
        <dbReference type="SAM" id="MobiDB-lite"/>
    </source>
</evidence>
<feature type="compositionally biased region" description="Basic residues" evidence="1">
    <location>
        <begin position="170"/>
        <end position="197"/>
    </location>
</feature>
<proteinExistence type="predicted"/>
<dbReference type="Proteomes" id="UP000234681">
    <property type="component" value="Chromosome 3"/>
</dbReference>
<dbReference type="PANTHER" id="PTHR15562">
    <property type="entry name" value="TP53-TARGET GENE 5 PROTEIN"/>
    <property type="match status" value="1"/>
</dbReference>
<feature type="compositionally biased region" description="Basic residues" evidence="1">
    <location>
        <begin position="151"/>
        <end position="162"/>
    </location>
</feature>
<reference evidence="2" key="2">
    <citation type="submission" date="2005-09" db="EMBL/GenBank/DDBJ databases">
        <authorList>
            <person name="Mural R.J."/>
            <person name="Li P.W."/>
            <person name="Adams M.D."/>
            <person name="Amanatides P.G."/>
            <person name="Baden-Tillson H."/>
            <person name="Barnstead M."/>
            <person name="Chin S.H."/>
            <person name="Dew I."/>
            <person name="Evans C.A."/>
            <person name="Ferriera S."/>
            <person name="Flanigan M."/>
            <person name="Fosler C."/>
            <person name="Glodek A."/>
            <person name="Gu Z."/>
            <person name="Holt R.A."/>
            <person name="Jennings D."/>
            <person name="Kraft C.L."/>
            <person name="Lu F."/>
            <person name="Nguyen T."/>
            <person name="Nusskern D.R."/>
            <person name="Pfannkoch C.M."/>
            <person name="Sitter C."/>
            <person name="Sutton G.G."/>
            <person name="Venter J.C."/>
            <person name="Wang Z."/>
            <person name="Woodage T."/>
            <person name="Zheng X.H."/>
            <person name="Zhong F."/>
        </authorList>
    </citation>
    <scope>NUCLEOTIDE SEQUENCE</scope>
    <source>
        <strain evidence="2">BN</strain>
    </source>
</reference>
<gene>
    <name evidence="3" type="primary">Tp53tg5</name>
    <name evidence="2" type="ORF">rCG_32178</name>
</gene>
<organism evidence="2">
    <name type="scientific">Rattus norvegicus</name>
    <name type="common">Rat</name>
    <dbReference type="NCBI Taxonomy" id="10116"/>
    <lineage>
        <taxon>Eukaryota</taxon>
        <taxon>Metazoa</taxon>
        <taxon>Chordata</taxon>
        <taxon>Craniata</taxon>
        <taxon>Vertebrata</taxon>
        <taxon>Euteleostomi</taxon>
        <taxon>Mammalia</taxon>
        <taxon>Eutheria</taxon>
        <taxon>Euarchontoglires</taxon>
        <taxon>Glires</taxon>
        <taxon>Rodentia</taxon>
        <taxon>Myomorpha</taxon>
        <taxon>Muroidea</taxon>
        <taxon>Muridae</taxon>
        <taxon>Murinae</taxon>
        <taxon>Rattus</taxon>
    </lineage>
</organism>
<dbReference type="AlphaFoldDB" id="A6JX87"/>
<protein>
    <submittedName>
        <fullName evidence="2">RCG32178</fullName>
    </submittedName>
</protein>
<feature type="compositionally biased region" description="Basic and acidic residues" evidence="1">
    <location>
        <begin position="137"/>
        <end position="150"/>
    </location>
</feature>
<feature type="region of interest" description="Disordered" evidence="1">
    <location>
        <begin position="137"/>
        <end position="197"/>
    </location>
</feature>
<reference evidence="2" key="1">
    <citation type="journal article" date="2005" name="Genome Res.">
        <title>Gene and alternative splicing annotation with AIR.</title>
        <authorList>
            <person name="Florea L."/>
            <person name="Di Francesco V."/>
            <person name="Miller J."/>
            <person name="Turner R."/>
            <person name="Yao A."/>
            <person name="Harris M."/>
            <person name="Walenz B."/>
            <person name="Mobarry C."/>
            <person name="Merkulov G.V."/>
            <person name="Charlab R."/>
            <person name="Dew I."/>
            <person name="Deng Z."/>
            <person name="Istrail S."/>
            <person name="Li P."/>
            <person name="Sutton G."/>
        </authorList>
    </citation>
    <scope>NUCLEOTIDE SEQUENCE</scope>
    <source>
        <strain evidence="2">BN</strain>
    </source>
</reference>
<dbReference type="OMA" id="GWRSRSQ"/>
<dbReference type="EMBL" id="CH474005">
    <property type="protein sequence ID" value="EDL96522.1"/>
    <property type="molecule type" value="Genomic_DNA"/>
</dbReference>
<evidence type="ECO:0000313" key="2">
    <source>
        <dbReference type="EMBL" id="EDL96522.1"/>
    </source>
</evidence>
<dbReference type="AGR" id="RGD:1561934"/>
<accession>A6JX87</accession>
<dbReference type="OrthoDB" id="9120343at2759"/>
<name>A6JX87_RAT</name>